<dbReference type="Pfam" id="PF00498">
    <property type="entry name" value="FHA"/>
    <property type="match status" value="1"/>
</dbReference>
<comment type="caution">
    <text evidence="4">The sequence shown here is derived from an EMBL/GenBank/DDBJ whole genome shotgun (WGS) entry which is preliminary data.</text>
</comment>
<feature type="region of interest" description="Disordered" evidence="1">
    <location>
        <begin position="345"/>
        <end position="367"/>
    </location>
</feature>
<dbReference type="OrthoDB" id="4207313at2759"/>
<dbReference type="SMART" id="SM00240">
    <property type="entry name" value="FHA"/>
    <property type="match status" value="1"/>
</dbReference>
<feature type="compositionally biased region" description="Basic and acidic residues" evidence="1">
    <location>
        <begin position="661"/>
        <end position="670"/>
    </location>
</feature>
<dbReference type="PANTHER" id="PTHR15715">
    <property type="entry name" value="CENTROSOMAL PROTEIN OF 170 KDA"/>
    <property type="match status" value="1"/>
</dbReference>
<feature type="compositionally biased region" description="Basic and acidic residues" evidence="1">
    <location>
        <begin position="710"/>
        <end position="730"/>
    </location>
</feature>
<feature type="region of interest" description="Disordered" evidence="1">
    <location>
        <begin position="614"/>
        <end position="814"/>
    </location>
</feature>
<feature type="compositionally biased region" description="Polar residues" evidence="1">
    <location>
        <begin position="504"/>
        <end position="513"/>
    </location>
</feature>
<name>A0A162I053_9EURO</name>
<sequence length="849" mass="91654">MPRKSHSRFNSASSSSSTGAASSSPHSSSSTLSSSSSSSSPSLRSSQNALLAPSLPPRPSLPSIASASALTTASQRMKMPLSYLLPGSKAEPVSGVTKTRSHGISASSSANTSAISALQQPSSRLLSSSSSPSLLASFSSSASVSASPSSIIPHQSQSQPHYSSSPLHNGMRPDPSPGHRSLPTAILCLAPINGTFERKQITVPYGPDVLRIGRQTNPKTVSTPSNGYFDSKVLSRQHAEIWAGPDGRIFIKDIKSSNGTFVNGHRLSPENQESEPHELRDNDSLELGIDIVSEDQKSIVHHKVSARVEYAGPSGPSMNVMEMSFGDIDPTGNGGLYPQHLAQPLQHMRSRSNSNSSVSSNRTVQGNAGSNISALQHQRHMNYWLSPISIEQVVKRLSSEMREAKLQSQELSQTQEFITSLLSMPELKKPAPENSSLNTNHSNADVNNDNNNKNNNNNNNNSTNSPRSQPSHSSKVTSKINRLADAPPAPPPSQPLPEKPRISRSGTSDSPVTQFPPFAGPSGREIANSISSNDNHNNDTSDISLHNLALSAARNDSDMFATLIESLSNAKRELDVQGARVKELEALFQQERSARKLAEEKVRKLEELQRIAAEAVNSSNNGESGDSEADANTASPKEDDKQMHDKSPSVSEAENTASLQEQHELKKRLDSLLSEMDDMRQKMAQYKETAEKAEADADESRKALANMVETMRREREEAQLAKAAADRNIADETISPPSVPPESDDTKQEEQPRESLEQQPRASGDVSNEKDSSEVRSSSQPETCPIPTTTSAKLHTETRDPARPTAFSTKQQFSLPSVEETTPYTSMMGVVLIGVGIMAYLNGWGRVDK</sequence>
<proteinExistence type="predicted"/>
<feature type="compositionally biased region" description="Low complexity" evidence="1">
    <location>
        <begin position="438"/>
        <end position="464"/>
    </location>
</feature>
<protein>
    <submittedName>
        <fullName evidence="4">Cytoplasm to vacuole targeting Vps64</fullName>
    </submittedName>
</protein>
<evidence type="ECO:0000259" key="3">
    <source>
        <dbReference type="PROSITE" id="PS50006"/>
    </source>
</evidence>
<feature type="region of interest" description="Disordered" evidence="1">
    <location>
        <begin position="427"/>
        <end position="538"/>
    </location>
</feature>
<evidence type="ECO:0000313" key="4">
    <source>
        <dbReference type="EMBL" id="KZZ86873.1"/>
    </source>
</evidence>
<dbReference type="Proteomes" id="UP000242877">
    <property type="component" value="Unassembled WGS sequence"/>
</dbReference>
<dbReference type="PANTHER" id="PTHR15715:SF46">
    <property type="entry name" value="TO VACUOLE TARGETING VPS64, PUTATIVE (AFU_ORTHOLOGUE AFUA_2G02420)-RELATED"/>
    <property type="match status" value="1"/>
</dbReference>
<reference evidence="4 5" key="1">
    <citation type="journal article" date="2016" name="Genome Biol. Evol.">
        <title>Divergent and convergent evolution of fungal pathogenicity.</title>
        <authorList>
            <person name="Shang Y."/>
            <person name="Xiao G."/>
            <person name="Zheng P."/>
            <person name="Cen K."/>
            <person name="Zhan S."/>
            <person name="Wang C."/>
        </authorList>
    </citation>
    <scope>NUCLEOTIDE SEQUENCE [LARGE SCALE GENOMIC DNA]</scope>
    <source>
        <strain evidence="4 5">ARSEF 7405</strain>
    </source>
</reference>
<evidence type="ECO:0000256" key="1">
    <source>
        <dbReference type="SAM" id="MobiDB-lite"/>
    </source>
</evidence>
<dbReference type="PROSITE" id="PS50006">
    <property type="entry name" value="FHA_DOMAIN"/>
    <property type="match status" value="1"/>
</dbReference>
<feature type="compositionally biased region" description="Low complexity" evidence="1">
    <location>
        <begin position="526"/>
        <end position="538"/>
    </location>
</feature>
<feature type="region of interest" description="Disordered" evidence="1">
    <location>
        <begin position="85"/>
        <end position="111"/>
    </location>
</feature>
<feature type="domain" description="FHA" evidence="3">
    <location>
        <begin position="210"/>
        <end position="267"/>
    </location>
</feature>
<keyword evidence="2" id="KW-0472">Membrane</keyword>
<keyword evidence="5" id="KW-1185">Reference proteome</keyword>
<dbReference type="AlphaFoldDB" id="A0A162I053"/>
<dbReference type="InterPro" id="IPR051176">
    <property type="entry name" value="Cent_Immune-Sig_Mod"/>
</dbReference>
<feature type="region of interest" description="Disordered" evidence="1">
    <location>
        <begin position="1"/>
        <end position="72"/>
    </location>
</feature>
<gene>
    <name evidence="4" type="ORF">AAP_06137</name>
</gene>
<feature type="compositionally biased region" description="Low complexity" evidence="1">
    <location>
        <begin position="61"/>
        <end position="70"/>
    </location>
</feature>
<feature type="compositionally biased region" description="Low complexity" evidence="1">
    <location>
        <begin position="8"/>
        <end position="53"/>
    </location>
</feature>
<feature type="region of interest" description="Disordered" evidence="1">
    <location>
        <begin position="146"/>
        <end position="182"/>
    </location>
</feature>
<dbReference type="InterPro" id="IPR000253">
    <property type="entry name" value="FHA_dom"/>
</dbReference>
<evidence type="ECO:0000256" key="2">
    <source>
        <dbReference type="SAM" id="Phobius"/>
    </source>
</evidence>
<dbReference type="InterPro" id="IPR008984">
    <property type="entry name" value="SMAD_FHA_dom_sf"/>
</dbReference>
<keyword evidence="2" id="KW-0812">Transmembrane</keyword>
<organism evidence="4 5">
    <name type="scientific">Ascosphaera apis ARSEF 7405</name>
    <dbReference type="NCBI Taxonomy" id="392613"/>
    <lineage>
        <taxon>Eukaryota</taxon>
        <taxon>Fungi</taxon>
        <taxon>Dikarya</taxon>
        <taxon>Ascomycota</taxon>
        <taxon>Pezizomycotina</taxon>
        <taxon>Eurotiomycetes</taxon>
        <taxon>Eurotiomycetidae</taxon>
        <taxon>Onygenales</taxon>
        <taxon>Ascosphaeraceae</taxon>
        <taxon>Ascosphaera</taxon>
    </lineage>
</organism>
<keyword evidence="2" id="KW-1133">Transmembrane helix</keyword>
<evidence type="ECO:0000313" key="5">
    <source>
        <dbReference type="Proteomes" id="UP000242877"/>
    </source>
</evidence>
<accession>A0A162I053</accession>
<feature type="compositionally biased region" description="Low complexity" evidence="1">
    <location>
        <begin position="351"/>
        <end position="362"/>
    </location>
</feature>
<feature type="compositionally biased region" description="Low complexity" evidence="1">
    <location>
        <begin position="146"/>
        <end position="168"/>
    </location>
</feature>
<dbReference type="EMBL" id="AZGZ01000044">
    <property type="protein sequence ID" value="KZZ86873.1"/>
    <property type="molecule type" value="Genomic_DNA"/>
</dbReference>
<feature type="compositionally biased region" description="Basic and acidic residues" evidence="1">
    <location>
        <begin position="688"/>
        <end position="702"/>
    </location>
</feature>
<dbReference type="GO" id="GO:0005737">
    <property type="term" value="C:cytoplasm"/>
    <property type="evidence" value="ECO:0007669"/>
    <property type="project" value="TreeGrafter"/>
</dbReference>
<feature type="transmembrane region" description="Helical" evidence="2">
    <location>
        <begin position="824"/>
        <end position="843"/>
    </location>
</feature>
<dbReference type="Gene3D" id="2.60.200.20">
    <property type="match status" value="1"/>
</dbReference>
<feature type="compositionally biased region" description="Basic and acidic residues" evidence="1">
    <location>
        <begin position="744"/>
        <end position="756"/>
    </location>
</feature>
<feature type="compositionally biased region" description="Polar residues" evidence="1">
    <location>
        <begin position="775"/>
        <end position="793"/>
    </location>
</feature>
<feature type="compositionally biased region" description="Pro residues" evidence="1">
    <location>
        <begin position="487"/>
        <end position="497"/>
    </location>
</feature>
<feature type="compositionally biased region" description="Polar residues" evidence="1">
    <location>
        <begin position="465"/>
        <end position="480"/>
    </location>
</feature>
<feature type="compositionally biased region" description="Polar residues" evidence="1">
    <location>
        <begin position="648"/>
        <end position="660"/>
    </location>
</feature>
<dbReference type="VEuPathDB" id="FungiDB:AAP_06137"/>
<dbReference type="CDD" id="cd22679">
    <property type="entry name" value="FHA_SLMAP"/>
    <property type="match status" value="1"/>
</dbReference>
<dbReference type="SUPFAM" id="SSF49879">
    <property type="entry name" value="SMAD/FHA domain"/>
    <property type="match status" value="1"/>
</dbReference>
<feature type="compositionally biased region" description="Basic and acidic residues" evidence="1">
    <location>
        <begin position="636"/>
        <end position="647"/>
    </location>
</feature>